<dbReference type="PANTHER" id="PTHR13213">
    <property type="entry name" value="MYB-BINDING PROTEIN 1A FAMILY MEMBER"/>
    <property type="match status" value="1"/>
</dbReference>
<comment type="subcellular location">
    <subcellularLocation>
        <location evidence="1">Nucleus</location>
    </subcellularLocation>
</comment>
<gene>
    <name evidence="4" type="primary">MYBBP1A_16</name>
    <name evidence="4" type="ORF">P7K49_023629</name>
</gene>
<dbReference type="Pfam" id="PF04931">
    <property type="entry name" value="DNA_pol_phi"/>
    <property type="match status" value="1"/>
</dbReference>
<protein>
    <submittedName>
        <fullName evidence="4">Myb-binding protein 1A</fullName>
    </submittedName>
</protein>
<dbReference type="Proteomes" id="UP001266305">
    <property type="component" value="Unassembled WGS sequence"/>
</dbReference>
<evidence type="ECO:0000313" key="5">
    <source>
        <dbReference type="Proteomes" id="UP001266305"/>
    </source>
</evidence>
<sequence length="285" mass="31672">MSVLQAGKVLGGEKSEEEEELGDKAMMALDQSLTSLLAEQKLWIQAWQDEKSKPQKEKALQCDFQIWVLDLVEVLVTKQPENVLVLKLLEPLLGIIRCSLHSSSSKQEQDLLHKTACIFTHHLCHGHRYCHDLGDHVEALHGQVARLMEQAGHQPDSTALYHFNASLYLLQVLKGSTAEGCMHETQEELEAVTNPSPMTEGSQAAGCLDLNLTMHVYSSALSSFLTKRHSPLMVPMFFSLFFRHLVSVRAHPAHLGSPLSPSATHTSQHSLPHQVLCKSLLPILV</sequence>
<evidence type="ECO:0000256" key="2">
    <source>
        <dbReference type="ARBA" id="ARBA00023242"/>
    </source>
</evidence>
<keyword evidence="2" id="KW-0539">Nucleus</keyword>
<reference evidence="4 5" key="1">
    <citation type="submission" date="2023-05" db="EMBL/GenBank/DDBJ databases">
        <title>B98-5 Cell Line De Novo Hybrid Assembly: An Optical Mapping Approach.</title>
        <authorList>
            <person name="Kananen K."/>
            <person name="Auerbach J.A."/>
            <person name="Kautto E."/>
            <person name="Blachly J.S."/>
        </authorList>
    </citation>
    <scope>NUCLEOTIDE SEQUENCE [LARGE SCALE GENOMIC DNA]</scope>
    <source>
        <strain evidence="4">B95-8</strain>
        <tissue evidence="4">Cell line</tissue>
    </source>
</reference>
<proteinExistence type="predicted"/>
<keyword evidence="5" id="KW-1185">Reference proteome</keyword>
<accession>A0ABQ9UM76</accession>
<evidence type="ECO:0000256" key="1">
    <source>
        <dbReference type="ARBA" id="ARBA00004123"/>
    </source>
</evidence>
<dbReference type="InterPro" id="IPR007015">
    <property type="entry name" value="DNA_pol_V/MYBBP1A"/>
</dbReference>
<organism evidence="4 5">
    <name type="scientific">Saguinus oedipus</name>
    <name type="common">Cotton-top tamarin</name>
    <name type="synonym">Oedipomidas oedipus</name>
    <dbReference type="NCBI Taxonomy" id="9490"/>
    <lineage>
        <taxon>Eukaryota</taxon>
        <taxon>Metazoa</taxon>
        <taxon>Chordata</taxon>
        <taxon>Craniata</taxon>
        <taxon>Vertebrata</taxon>
        <taxon>Euteleostomi</taxon>
        <taxon>Mammalia</taxon>
        <taxon>Eutheria</taxon>
        <taxon>Euarchontoglires</taxon>
        <taxon>Primates</taxon>
        <taxon>Haplorrhini</taxon>
        <taxon>Platyrrhini</taxon>
        <taxon>Cebidae</taxon>
        <taxon>Callitrichinae</taxon>
        <taxon>Saguinus</taxon>
    </lineage>
</organism>
<dbReference type="PANTHER" id="PTHR13213:SF2">
    <property type="entry name" value="MYB-BINDING PROTEIN 1A"/>
    <property type="match status" value="1"/>
</dbReference>
<evidence type="ECO:0000313" key="4">
    <source>
        <dbReference type="EMBL" id="KAK2098178.1"/>
    </source>
</evidence>
<dbReference type="EMBL" id="JASSZA010000011">
    <property type="protein sequence ID" value="KAK2098178.1"/>
    <property type="molecule type" value="Genomic_DNA"/>
</dbReference>
<feature type="region of interest" description="Disordered" evidence="3">
    <location>
        <begin position="1"/>
        <end position="21"/>
    </location>
</feature>
<evidence type="ECO:0000256" key="3">
    <source>
        <dbReference type="SAM" id="MobiDB-lite"/>
    </source>
</evidence>
<comment type="caution">
    <text evidence="4">The sequence shown here is derived from an EMBL/GenBank/DDBJ whole genome shotgun (WGS) entry which is preliminary data.</text>
</comment>
<name>A0ABQ9UM76_SAGOE</name>